<gene>
    <name evidence="1" type="ORF">BRADI_2g49193v3</name>
</gene>
<evidence type="ECO:0000313" key="1">
    <source>
        <dbReference type="EMBL" id="KQK09624.1"/>
    </source>
</evidence>
<reference evidence="1 2" key="1">
    <citation type="journal article" date="2010" name="Nature">
        <title>Genome sequencing and analysis of the model grass Brachypodium distachyon.</title>
        <authorList>
            <consortium name="International Brachypodium Initiative"/>
        </authorList>
    </citation>
    <scope>NUCLEOTIDE SEQUENCE [LARGE SCALE GENOMIC DNA]</scope>
    <source>
        <strain evidence="1 2">Bd21</strain>
    </source>
</reference>
<organism evidence="1">
    <name type="scientific">Brachypodium distachyon</name>
    <name type="common">Purple false brome</name>
    <name type="synonym">Trachynia distachya</name>
    <dbReference type="NCBI Taxonomy" id="15368"/>
    <lineage>
        <taxon>Eukaryota</taxon>
        <taxon>Viridiplantae</taxon>
        <taxon>Streptophyta</taxon>
        <taxon>Embryophyta</taxon>
        <taxon>Tracheophyta</taxon>
        <taxon>Spermatophyta</taxon>
        <taxon>Magnoliopsida</taxon>
        <taxon>Liliopsida</taxon>
        <taxon>Poales</taxon>
        <taxon>Poaceae</taxon>
        <taxon>BOP clade</taxon>
        <taxon>Pooideae</taxon>
        <taxon>Stipodae</taxon>
        <taxon>Brachypodieae</taxon>
        <taxon>Brachypodium</taxon>
    </lineage>
</organism>
<keyword evidence="3" id="KW-1185">Reference proteome</keyword>
<name>A0A0Q3GEE1_BRADI</name>
<dbReference type="Proteomes" id="UP000008810">
    <property type="component" value="Chromosome 2"/>
</dbReference>
<evidence type="ECO:0000313" key="2">
    <source>
        <dbReference type="EnsemblPlants" id="KQK09624"/>
    </source>
</evidence>
<proteinExistence type="predicted"/>
<reference evidence="2" key="3">
    <citation type="submission" date="2018-08" db="UniProtKB">
        <authorList>
            <consortium name="EnsemblPlants"/>
        </authorList>
    </citation>
    <scope>IDENTIFICATION</scope>
    <source>
        <strain evidence="2">cv. Bd21</strain>
    </source>
</reference>
<sequence>MDIILHLKVSFCQEIRPGSPFSCSVIVAMFLTDAAPERLKVFIHLLHVTLHLCPHSLILCYYRIHNI</sequence>
<dbReference type="InParanoid" id="A0A0Q3GEE1"/>
<evidence type="ECO:0000313" key="3">
    <source>
        <dbReference type="Proteomes" id="UP000008810"/>
    </source>
</evidence>
<reference evidence="1" key="2">
    <citation type="submission" date="2017-06" db="EMBL/GenBank/DDBJ databases">
        <title>WGS assembly of Brachypodium distachyon.</title>
        <authorList>
            <consortium name="The International Brachypodium Initiative"/>
            <person name="Lucas S."/>
            <person name="Harmon-Smith M."/>
            <person name="Lail K."/>
            <person name="Tice H."/>
            <person name="Grimwood J."/>
            <person name="Bruce D."/>
            <person name="Barry K."/>
            <person name="Shu S."/>
            <person name="Lindquist E."/>
            <person name="Wang M."/>
            <person name="Pitluck S."/>
            <person name="Vogel J.P."/>
            <person name="Garvin D.F."/>
            <person name="Mockler T.C."/>
            <person name="Schmutz J."/>
            <person name="Rokhsar D."/>
            <person name="Bevan M.W."/>
        </authorList>
    </citation>
    <scope>NUCLEOTIDE SEQUENCE</scope>
    <source>
        <strain evidence="1">Bd21</strain>
    </source>
</reference>
<accession>A0A0Q3GEE1</accession>
<dbReference type="Gramene" id="KQK09624">
    <property type="protein sequence ID" value="KQK09624"/>
    <property type="gene ID" value="BRADI_2g49193v3"/>
</dbReference>
<dbReference type="EMBL" id="CM000881">
    <property type="protein sequence ID" value="KQK09624.1"/>
    <property type="molecule type" value="Genomic_DNA"/>
</dbReference>
<protein>
    <submittedName>
        <fullName evidence="1 2">Uncharacterized protein</fullName>
    </submittedName>
</protein>
<dbReference type="AlphaFoldDB" id="A0A0Q3GEE1"/>
<dbReference type="EnsemblPlants" id="KQK09624">
    <property type="protein sequence ID" value="KQK09624"/>
    <property type="gene ID" value="BRADI_2g49193v3"/>
</dbReference>